<evidence type="ECO:0000313" key="2">
    <source>
        <dbReference type="EMBL" id="KAJ4828822.1"/>
    </source>
</evidence>
<reference evidence="2" key="2">
    <citation type="journal article" date="2023" name="Plants (Basel)">
        <title>Annotation of the Turnera subulata (Passifloraceae) Draft Genome Reveals the S-Locus Evolved after the Divergence of Turneroideae from Passifloroideae in a Stepwise Manner.</title>
        <authorList>
            <person name="Henning P.M."/>
            <person name="Roalson E.H."/>
            <person name="Mir W."/>
            <person name="McCubbin A.G."/>
            <person name="Shore J.S."/>
        </authorList>
    </citation>
    <scope>NUCLEOTIDE SEQUENCE</scope>
    <source>
        <strain evidence="2">F60SS</strain>
    </source>
</reference>
<dbReference type="AlphaFoldDB" id="A0A9Q0FCJ2"/>
<dbReference type="EMBL" id="JAKUCV010006075">
    <property type="protein sequence ID" value="KAJ4828822.1"/>
    <property type="molecule type" value="Genomic_DNA"/>
</dbReference>
<sequence>MAGNRSVLFYRLMMEKRGGFSCHVKRKFKTMYADRWIREEGCTKARDVFNSVSNTTSVGLASALPSGAKFQNGHLTADAVPVSRVLPVRGNYGRSGSDMATSSDSEDDTYGARYSLETSPQDDRIPSASVHTSGRYGYTRNHEPFLQKKGIADWRFQSGIVEEGFLDRRMQDGKTPHKQVPSAPPLGSSAAMDRVVERPNASKQTYFGNTVLDETGSGIRDPSERVGKDVNASANSVTARLPVFHASLQGPWSAVIAYEACVRLCFRLWDMDRKEEARVFLNNEYTVLRDAFCLHQVLLQPEEELLSKRSSDSVNGAVAPKSKKNISRMKVQVRKVKMGLDPPPGCSFSYLEPAVVKLEPVRQRFSNLNSALFAGWQAARRVRVNPHIPPGASFSKQSLAYTRASIQYMKQFSTQFRNGMITLHNSPLSYDVVPETHACLLRLKSSSEHDIVRMQPGSGEAYVFFPDNHSDDLIIEVQDSKGQHCGRVLAQVASIADDPSDKIRWWPIYREPEHELVGRIQLYINYSTAPDENNNPKCGIVAETVAYDFVLEVAMKAQNFQQRNLLLHGPWKWLVAEFATYYGLSDAYIKLRYLSYIMDVATPTKDCLDLVYDLLLPVLRKGNRKSVLSYQENRILSEVEDQIQETLSLTFENYKSLDESLLSGVADVFVPATGLAAPALEPAVKLYGLLHDVLLPELQLKFCKYFQAAARKRSRWHMTEIDEIINSNEGTLVDTVALRTYYQKMKSLILRIRNEILTDIEIQNQNILLSFIDLPNLCASLYSVDLASRLRIFLLRCPPSGPSPPVTELVIATADFQKDIASWNISPIKGGVDAKELFHSYITLWIQEKRLSLLELCKQDKVKFSGGTTQISTAPFVDDMYEKLKETLDEYEVIISRWPEYIVILENAIADVEKAIIESLERQYSEVLSPLGPKIFGLKYIQKLGKRSGEIYVVPDELGVLLNSMKRMLDSSLPKIETQLKSWASCIPDDSNTVAGESLSEITVMLRTKFRSYVRAVVEKLLENTNIQNATKLKKIIQDSKDNMAEADVRNKMQPLKDLLIKTIDHVKGVAGPYVFIALCRGLWDRLGEEVLRALQNRKENGSWYKGCRVAVSILDDTFASRMQHLLGNSLPNKDLEPPTSILELHSVLRKDSVNNQDNNYYC</sequence>
<dbReference type="OrthoDB" id="1896158at2759"/>
<protein>
    <recommendedName>
        <fullName evidence="4">Pesticidal crystal cry8Ba protein</fullName>
    </recommendedName>
</protein>
<evidence type="ECO:0000256" key="1">
    <source>
        <dbReference type="SAM" id="MobiDB-lite"/>
    </source>
</evidence>
<dbReference type="Proteomes" id="UP001141552">
    <property type="component" value="Unassembled WGS sequence"/>
</dbReference>
<proteinExistence type="predicted"/>
<organism evidence="2 3">
    <name type="scientific">Turnera subulata</name>
    <dbReference type="NCBI Taxonomy" id="218843"/>
    <lineage>
        <taxon>Eukaryota</taxon>
        <taxon>Viridiplantae</taxon>
        <taxon>Streptophyta</taxon>
        <taxon>Embryophyta</taxon>
        <taxon>Tracheophyta</taxon>
        <taxon>Spermatophyta</taxon>
        <taxon>Magnoliopsida</taxon>
        <taxon>eudicotyledons</taxon>
        <taxon>Gunneridae</taxon>
        <taxon>Pentapetalae</taxon>
        <taxon>rosids</taxon>
        <taxon>fabids</taxon>
        <taxon>Malpighiales</taxon>
        <taxon>Passifloraceae</taxon>
        <taxon>Turnera</taxon>
    </lineage>
</organism>
<dbReference type="PANTHER" id="PTHR31110:SF9">
    <property type="entry name" value="MHD1 DOMAIN-CONTAINING PROTEIN"/>
    <property type="match status" value="1"/>
</dbReference>
<evidence type="ECO:0008006" key="4">
    <source>
        <dbReference type="Google" id="ProtNLM"/>
    </source>
</evidence>
<name>A0A9Q0FCJ2_9ROSI</name>
<gene>
    <name evidence="2" type="ORF">Tsubulata_041098</name>
</gene>
<feature type="region of interest" description="Disordered" evidence="1">
    <location>
        <begin position="91"/>
        <end position="140"/>
    </location>
</feature>
<evidence type="ECO:0000313" key="3">
    <source>
        <dbReference type="Proteomes" id="UP001141552"/>
    </source>
</evidence>
<keyword evidence="3" id="KW-1185">Reference proteome</keyword>
<reference evidence="2" key="1">
    <citation type="submission" date="2022-02" db="EMBL/GenBank/DDBJ databases">
        <authorList>
            <person name="Henning P.M."/>
            <person name="McCubbin A.G."/>
            <person name="Shore J.S."/>
        </authorList>
    </citation>
    <scope>NUCLEOTIDE SEQUENCE</scope>
    <source>
        <strain evidence="2">F60SS</strain>
        <tissue evidence="2">Leaves</tissue>
    </source>
</reference>
<dbReference type="PANTHER" id="PTHR31110">
    <property type="entry name" value="PESTICIDAL CRYSTAL CRY8BA PROTEIN"/>
    <property type="match status" value="1"/>
</dbReference>
<accession>A0A9Q0FCJ2</accession>
<comment type="caution">
    <text evidence="2">The sequence shown here is derived from an EMBL/GenBank/DDBJ whole genome shotgun (WGS) entry which is preliminary data.</text>
</comment>